<protein>
    <submittedName>
        <fullName evidence="7">RNA polymerase sigma-70 factor, ECF subfamily</fullName>
    </submittedName>
</protein>
<dbReference type="InterPro" id="IPR007627">
    <property type="entry name" value="RNA_pol_sigma70_r2"/>
</dbReference>
<dbReference type="InterPro" id="IPR013325">
    <property type="entry name" value="RNA_pol_sigma_r2"/>
</dbReference>
<keyword evidence="8" id="KW-1185">Reference proteome</keyword>
<dbReference type="Proteomes" id="UP000199470">
    <property type="component" value="Unassembled WGS sequence"/>
</dbReference>
<dbReference type="GO" id="GO:0016987">
    <property type="term" value="F:sigma factor activity"/>
    <property type="evidence" value="ECO:0007669"/>
    <property type="project" value="UniProtKB-KW"/>
</dbReference>
<keyword evidence="2" id="KW-0805">Transcription regulation</keyword>
<feature type="domain" description="RNA polymerase sigma-70 region 2" evidence="5">
    <location>
        <begin position="31"/>
        <end position="98"/>
    </location>
</feature>
<dbReference type="Pfam" id="PF08281">
    <property type="entry name" value="Sigma70_r4_2"/>
    <property type="match status" value="1"/>
</dbReference>
<proteinExistence type="inferred from homology"/>
<accession>A0A1I4I656</accession>
<evidence type="ECO:0000259" key="6">
    <source>
        <dbReference type="Pfam" id="PF08281"/>
    </source>
</evidence>
<dbReference type="OrthoDB" id="9784272at2"/>
<comment type="similarity">
    <text evidence="1">Belongs to the sigma-70 factor family. ECF subfamily.</text>
</comment>
<dbReference type="InterPro" id="IPR014284">
    <property type="entry name" value="RNA_pol_sigma-70_dom"/>
</dbReference>
<dbReference type="SUPFAM" id="SSF88946">
    <property type="entry name" value="Sigma2 domain of RNA polymerase sigma factors"/>
    <property type="match status" value="1"/>
</dbReference>
<dbReference type="SUPFAM" id="SSF88659">
    <property type="entry name" value="Sigma3 and sigma4 domains of RNA polymerase sigma factors"/>
    <property type="match status" value="1"/>
</dbReference>
<evidence type="ECO:0000313" key="8">
    <source>
        <dbReference type="Proteomes" id="UP000199470"/>
    </source>
</evidence>
<keyword evidence="3" id="KW-0731">Sigma factor</keyword>
<dbReference type="PANTHER" id="PTHR43133:SF62">
    <property type="entry name" value="RNA POLYMERASE SIGMA FACTOR SIGZ"/>
    <property type="match status" value="1"/>
</dbReference>
<dbReference type="EMBL" id="FOTW01000004">
    <property type="protein sequence ID" value="SFL49892.1"/>
    <property type="molecule type" value="Genomic_DNA"/>
</dbReference>
<dbReference type="Gene3D" id="1.10.1740.10">
    <property type="match status" value="1"/>
</dbReference>
<dbReference type="GO" id="GO:0006352">
    <property type="term" value="P:DNA-templated transcription initiation"/>
    <property type="evidence" value="ECO:0007669"/>
    <property type="project" value="InterPro"/>
</dbReference>
<organism evidence="7 8">
    <name type="scientific">Rugamonas rubra</name>
    <dbReference type="NCBI Taxonomy" id="758825"/>
    <lineage>
        <taxon>Bacteria</taxon>
        <taxon>Pseudomonadati</taxon>
        <taxon>Pseudomonadota</taxon>
        <taxon>Betaproteobacteria</taxon>
        <taxon>Burkholderiales</taxon>
        <taxon>Oxalobacteraceae</taxon>
        <taxon>Telluria group</taxon>
        <taxon>Rugamonas</taxon>
    </lineage>
</organism>
<dbReference type="Pfam" id="PF04542">
    <property type="entry name" value="Sigma70_r2"/>
    <property type="match status" value="1"/>
</dbReference>
<dbReference type="PANTHER" id="PTHR43133">
    <property type="entry name" value="RNA POLYMERASE ECF-TYPE SIGMA FACTO"/>
    <property type="match status" value="1"/>
</dbReference>
<evidence type="ECO:0000256" key="1">
    <source>
        <dbReference type="ARBA" id="ARBA00010641"/>
    </source>
</evidence>
<evidence type="ECO:0000256" key="4">
    <source>
        <dbReference type="ARBA" id="ARBA00023163"/>
    </source>
</evidence>
<dbReference type="STRING" id="758825.SAMN02982985_00505"/>
<dbReference type="NCBIfam" id="TIGR02937">
    <property type="entry name" value="sigma70-ECF"/>
    <property type="match status" value="1"/>
</dbReference>
<dbReference type="AlphaFoldDB" id="A0A1I4I656"/>
<evidence type="ECO:0000259" key="5">
    <source>
        <dbReference type="Pfam" id="PF04542"/>
    </source>
</evidence>
<dbReference type="RefSeq" id="WP_093383172.1">
    <property type="nucleotide sequence ID" value="NZ_FOTW01000004.1"/>
</dbReference>
<keyword evidence="4" id="KW-0804">Transcription</keyword>
<evidence type="ECO:0000256" key="2">
    <source>
        <dbReference type="ARBA" id="ARBA00023015"/>
    </source>
</evidence>
<evidence type="ECO:0000313" key="7">
    <source>
        <dbReference type="EMBL" id="SFL49892.1"/>
    </source>
</evidence>
<reference evidence="7 8" key="1">
    <citation type="submission" date="2016-10" db="EMBL/GenBank/DDBJ databases">
        <authorList>
            <person name="de Groot N.N."/>
        </authorList>
    </citation>
    <scope>NUCLEOTIDE SEQUENCE [LARGE SCALE GENOMIC DNA]</scope>
    <source>
        <strain evidence="7 8">ATCC 43154</strain>
    </source>
</reference>
<evidence type="ECO:0000256" key="3">
    <source>
        <dbReference type="ARBA" id="ARBA00023082"/>
    </source>
</evidence>
<dbReference type="InterPro" id="IPR039425">
    <property type="entry name" value="RNA_pol_sigma-70-like"/>
</dbReference>
<dbReference type="Gene3D" id="1.10.10.10">
    <property type="entry name" value="Winged helix-like DNA-binding domain superfamily/Winged helix DNA-binding domain"/>
    <property type="match status" value="1"/>
</dbReference>
<dbReference type="GO" id="GO:0003677">
    <property type="term" value="F:DNA binding"/>
    <property type="evidence" value="ECO:0007669"/>
    <property type="project" value="InterPro"/>
</dbReference>
<name>A0A1I4I656_9BURK</name>
<dbReference type="InterPro" id="IPR013324">
    <property type="entry name" value="RNA_pol_sigma_r3/r4-like"/>
</dbReference>
<dbReference type="InterPro" id="IPR013249">
    <property type="entry name" value="RNA_pol_sigma70_r4_t2"/>
</dbReference>
<gene>
    <name evidence="7" type="ORF">SAMN02982985_00505</name>
</gene>
<dbReference type="InterPro" id="IPR036388">
    <property type="entry name" value="WH-like_DNA-bd_sf"/>
</dbReference>
<dbReference type="CDD" id="cd06171">
    <property type="entry name" value="Sigma70_r4"/>
    <property type="match status" value="1"/>
</dbReference>
<sequence>MNPHSHPQDPQQLRAWLLGAARRDAAAFRALYDATSAKLFGFALRILHKRELAEEALQESFVAIWHNAGGYQSQLAAPMTWMATIVRNKAFDLLRRSDANVEIDSEQFDGEVMNALQDPRATPIEALQLSGDAKALAHCMAALEGLQRQAIGLAYFHDLSHSEVAAQLALPLGTVKTWIRRGLDKLRNCLAKLERA</sequence>
<feature type="domain" description="RNA polymerase sigma factor 70 region 4 type 2" evidence="6">
    <location>
        <begin position="135"/>
        <end position="186"/>
    </location>
</feature>